<evidence type="ECO:0000313" key="2">
    <source>
        <dbReference type="EMBL" id="SFN11794.1"/>
    </source>
</evidence>
<keyword evidence="1" id="KW-0732">Signal</keyword>
<dbReference type="AlphaFoldDB" id="A0A1I4WDB7"/>
<dbReference type="EMBL" id="FOVD01000001">
    <property type="protein sequence ID" value="SFN11794.1"/>
    <property type="molecule type" value="Genomic_DNA"/>
</dbReference>
<proteinExistence type="predicted"/>
<name>A0A1I4WDB7_CHROL</name>
<accession>A0A1I4WDB7</accession>
<sequence>MKKFLLTATMLVGLSAVSKAQQGRVGINTTTPSATLDVVANTTDNARPDALLVPRMTAAELTSKDDTAGTYGAPQNGAMVYITSGTGAGARKAKITGAGFYYFDNTVPEWKPFGGGGSTPNAVIPVRTSASGTDLSAADLNGYVFISSNADLSTIPVSAATKGKTITLVKVGGPASITVNGMSATSVNSLGVNGRGLGFVYDGTAWQSYSAQ</sequence>
<gene>
    <name evidence="2" type="ORF">SAMN05421594_1129</name>
</gene>
<protein>
    <submittedName>
        <fullName evidence="2">Uncharacterized protein</fullName>
    </submittedName>
</protein>
<keyword evidence="3" id="KW-1185">Reference proteome</keyword>
<evidence type="ECO:0000313" key="3">
    <source>
        <dbReference type="Proteomes" id="UP000198769"/>
    </source>
</evidence>
<evidence type="ECO:0000256" key="1">
    <source>
        <dbReference type="SAM" id="SignalP"/>
    </source>
</evidence>
<reference evidence="3" key="1">
    <citation type="submission" date="2016-10" db="EMBL/GenBank/DDBJ databases">
        <authorList>
            <person name="Varghese N."/>
            <person name="Submissions S."/>
        </authorList>
    </citation>
    <scope>NUCLEOTIDE SEQUENCE [LARGE SCALE GENOMIC DNA]</scope>
    <source>
        <strain evidence="3">DSM 25575</strain>
    </source>
</reference>
<feature type="signal peptide" evidence="1">
    <location>
        <begin position="1"/>
        <end position="20"/>
    </location>
</feature>
<feature type="chain" id="PRO_5011521703" evidence="1">
    <location>
        <begin position="21"/>
        <end position="212"/>
    </location>
</feature>
<dbReference type="Proteomes" id="UP000198769">
    <property type="component" value="Unassembled WGS sequence"/>
</dbReference>
<organism evidence="2 3">
    <name type="scientific">Chryseobacterium oleae</name>
    <dbReference type="NCBI Taxonomy" id="491207"/>
    <lineage>
        <taxon>Bacteria</taxon>
        <taxon>Pseudomonadati</taxon>
        <taxon>Bacteroidota</taxon>
        <taxon>Flavobacteriia</taxon>
        <taxon>Flavobacteriales</taxon>
        <taxon>Weeksellaceae</taxon>
        <taxon>Chryseobacterium group</taxon>
        <taxon>Chryseobacterium</taxon>
    </lineage>
</organism>